<dbReference type="InterPro" id="IPR013083">
    <property type="entry name" value="Znf_RING/FYVE/PHD"/>
</dbReference>
<dbReference type="InterPro" id="IPR000315">
    <property type="entry name" value="Znf_B-box"/>
</dbReference>
<dbReference type="PANTHER" id="PTHR24103">
    <property type="entry name" value="E3 UBIQUITIN-PROTEIN LIGASE TRIM"/>
    <property type="match status" value="1"/>
</dbReference>
<dbReference type="SUPFAM" id="SSF57845">
    <property type="entry name" value="B-box zinc-binding domain"/>
    <property type="match status" value="1"/>
</dbReference>
<dbReference type="PROSITE" id="PS50089">
    <property type="entry name" value="ZF_RING_2"/>
    <property type="match status" value="1"/>
</dbReference>
<dbReference type="Proteomes" id="UP000002277">
    <property type="component" value="Chromosome 11"/>
</dbReference>
<dbReference type="InterPro" id="IPR050143">
    <property type="entry name" value="TRIM/RBCC"/>
</dbReference>
<reference evidence="8" key="2">
    <citation type="submission" date="2025-08" db="UniProtKB">
        <authorList>
            <consortium name="Ensembl"/>
        </authorList>
    </citation>
    <scope>IDENTIFICATION</scope>
</reference>
<dbReference type="SMART" id="SM00449">
    <property type="entry name" value="SPRY"/>
    <property type="match status" value="1"/>
</dbReference>
<evidence type="ECO:0000256" key="2">
    <source>
        <dbReference type="ARBA" id="ARBA00022771"/>
    </source>
</evidence>
<dbReference type="PROSITE" id="PS50119">
    <property type="entry name" value="ZF_BBOX"/>
    <property type="match status" value="1"/>
</dbReference>
<dbReference type="GeneTree" id="ENSGT00940000163213"/>
<evidence type="ECO:0008006" key="10">
    <source>
        <dbReference type="Google" id="ProtNLM"/>
    </source>
</evidence>
<dbReference type="GO" id="GO:0061630">
    <property type="term" value="F:ubiquitin protein ligase activity"/>
    <property type="evidence" value="ECO:0000318"/>
    <property type="project" value="GO_Central"/>
</dbReference>
<dbReference type="Gene3D" id="3.30.40.10">
    <property type="entry name" value="Zinc/RING finger domain, C3HC4 (zinc finger)"/>
    <property type="match status" value="1"/>
</dbReference>
<feature type="domain" description="RING-type" evidence="5">
    <location>
        <begin position="15"/>
        <end position="55"/>
    </location>
</feature>
<dbReference type="InterPro" id="IPR001841">
    <property type="entry name" value="Znf_RING"/>
</dbReference>
<dbReference type="Gene3D" id="3.30.160.60">
    <property type="entry name" value="Classic Zinc Finger"/>
    <property type="match status" value="1"/>
</dbReference>
<dbReference type="Pfam" id="PF00643">
    <property type="entry name" value="zf-B_box"/>
    <property type="match status" value="1"/>
</dbReference>
<dbReference type="Pfam" id="PF15227">
    <property type="entry name" value="zf-C3HC4_4"/>
    <property type="match status" value="1"/>
</dbReference>
<accession>H2REI6</accession>
<feature type="domain" description="B30.2/SPRY" evidence="7">
    <location>
        <begin position="244"/>
        <end position="426"/>
    </location>
</feature>
<dbReference type="EMBL" id="AACZ04016375">
    <property type="status" value="NOT_ANNOTATED_CDS"/>
    <property type="molecule type" value="Genomic_DNA"/>
</dbReference>
<name>H2REI6_PANTR</name>
<evidence type="ECO:0000313" key="9">
    <source>
        <dbReference type="Proteomes" id="UP000002277"/>
    </source>
</evidence>
<evidence type="ECO:0000259" key="5">
    <source>
        <dbReference type="PROSITE" id="PS50089"/>
    </source>
</evidence>
<dbReference type="OMA" id="CLIYTIP"/>
<dbReference type="GO" id="GO:0008270">
    <property type="term" value="F:zinc ion binding"/>
    <property type="evidence" value="ECO:0007669"/>
    <property type="project" value="UniProtKB-KW"/>
</dbReference>
<dbReference type="InterPro" id="IPR013320">
    <property type="entry name" value="ConA-like_dom_sf"/>
</dbReference>
<dbReference type="InterPro" id="IPR003877">
    <property type="entry name" value="SPRY_dom"/>
</dbReference>
<reference evidence="8" key="3">
    <citation type="submission" date="2025-09" db="UniProtKB">
        <authorList>
            <consortium name="Ensembl"/>
        </authorList>
    </citation>
    <scope>IDENTIFICATION</scope>
</reference>
<dbReference type="PROSITE" id="PS50188">
    <property type="entry name" value="B302_SPRY"/>
    <property type="match status" value="1"/>
</dbReference>
<proteinExistence type="predicted"/>
<evidence type="ECO:0000256" key="1">
    <source>
        <dbReference type="ARBA" id="ARBA00022723"/>
    </source>
</evidence>
<dbReference type="GO" id="GO:0005737">
    <property type="term" value="C:cytoplasm"/>
    <property type="evidence" value="ECO:0000318"/>
    <property type="project" value="GO_Central"/>
</dbReference>
<dbReference type="GO" id="GO:0045087">
    <property type="term" value="P:innate immune response"/>
    <property type="evidence" value="ECO:0000318"/>
    <property type="project" value="GO_Central"/>
</dbReference>
<sequence>MNSGILQAFQMELTCPICMKYFIDPVTVDCGHSFCRPCFYFNWQDIPIFTRCFECMKTTWQRNLKTNIHLKKMASLARKVSLWLFLSSEEQMCGTHRETKKMFCEVDKSLLCLLCSSSQEHRYHRHRPVEWAAEEHREKLLKKMQSLWEKACENQRNLNMETTRISHWKDYVNLRLEAIRAEYEKMAAFHHEEEKHNLDMLKKKGKDIFHRLHLSKAKMAHRREILRGMYEELKEMCHKPDVELLQGFGDILQRSESVLLHMPQPLNLELSAGPITGLRDRSMCIGCDRQNPPHITATPTSFLAWGAQTYTSGKYYWDVHVGDTWNWAFGVCNKYWKGKNQNGNIYGEEGLFSLGCVKNDIQCSLFTTSPLTLQYIPRPTSHIGLFLDCEARTVSFVDVNQSCLIYTIPNCSFSPPVRPIFRCVHL</sequence>
<dbReference type="AlphaFoldDB" id="H2REI6"/>
<dbReference type="SUPFAM" id="SSF57850">
    <property type="entry name" value="RING/U-box"/>
    <property type="match status" value="1"/>
</dbReference>
<reference evidence="8 9" key="1">
    <citation type="journal article" date="2005" name="Nature">
        <title>Initial sequence of the chimpanzee genome and comparison with the human genome.</title>
        <authorList>
            <consortium name="Chimpanzee sequencing and analysis consortium"/>
        </authorList>
    </citation>
    <scope>NUCLEOTIDE SEQUENCE [LARGE SCALE GENOMIC DNA]</scope>
</reference>
<dbReference type="SMART" id="SM00336">
    <property type="entry name" value="BBOX"/>
    <property type="match status" value="1"/>
</dbReference>
<keyword evidence="1" id="KW-0479">Metal-binding</keyword>
<feature type="domain" description="B box-type" evidence="6">
    <location>
        <begin position="88"/>
        <end position="129"/>
    </location>
</feature>
<evidence type="ECO:0000256" key="3">
    <source>
        <dbReference type="ARBA" id="ARBA00022833"/>
    </source>
</evidence>
<dbReference type="InterPro" id="IPR003879">
    <property type="entry name" value="Butyrophylin_SPRY"/>
</dbReference>
<evidence type="ECO:0000313" key="8">
    <source>
        <dbReference type="Ensembl" id="ENSPTRP00000059923.2"/>
    </source>
</evidence>
<dbReference type="PRINTS" id="PR01407">
    <property type="entry name" value="BUTYPHLNCDUF"/>
</dbReference>
<dbReference type="Bgee" id="ENSPTRG00000052564">
    <property type="expression patterns" value="Expressed in prefrontal cortex and 1 other cell type or tissue"/>
</dbReference>
<dbReference type="Ensembl" id="ENSPTRT00000075285.2">
    <property type="protein sequence ID" value="ENSPTRP00000059923.2"/>
    <property type="gene ID" value="ENSPTRG00000052564.1"/>
</dbReference>
<evidence type="ECO:0000259" key="6">
    <source>
        <dbReference type="PROSITE" id="PS50119"/>
    </source>
</evidence>
<dbReference type="eggNOG" id="KOG2177">
    <property type="taxonomic scope" value="Eukaryota"/>
</dbReference>
<dbReference type="CDD" id="cd19783">
    <property type="entry name" value="Bbox2_TRIM43-like"/>
    <property type="match status" value="1"/>
</dbReference>
<dbReference type="Gene3D" id="2.60.120.920">
    <property type="match status" value="1"/>
</dbReference>
<evidence type="ECO:0000256" key="4">
    <source>
        <dbReference type="PROSITE-ProRule" id="PRU00024"/>
    </source>
</evidence>
<dbReference type="GO" id="GO:0010468">
    <property type="term" value="P:regulation of gene expression"/>
    <property type="evidence" value="ECO:0000318"/>
    <property type="project" value="GO_Central"/>
</dbReference>
<protein>
    <recommendedName>
        <fullName evidence="10">TRIM49</fullName>
    </recommendedName>
</protein>
<keyword evidence="3" id="KW-0862">Zinc</keyword>
<dbReference type="InterPro" id="IPR001870">
    <property type="entry name" value="B30.2/SPRY"/>
</dbReference>
<evidence type="ECO:0000259" key="7">
    <source>
        <dbReference type="PROSITE" id="PS50188"/>
    </source>
</evidence>
<keyword evidence="2 4" id="KW-0863">Zinc-finger</keyword>
<keyword evidence="9" id="KW-1185">Reference proteome</keyword>
<dbReference type="Pfam" id="PF00622">
    <property type="entry name" value="SPRY"/>
    <property type="match status" value="1"/>
</dbReference>
<dbReference type="InterPro" id="IPR043136">
    <property type="entry name" value="B30.2/SPRY_sf"/>
</dbReference>
<dbReference type="InParanoid" id="H2REI6"/>
<organism evidence="8 9">
    <name type="scientific">Pan troglodytes</name>
    <name type="common">Chimpanzee</name>
    <dbReference type="NCBI Taxonomy" id="9598"/>
    <lineage>
        <taxon>Eukaryota</taxon>
        <taxon>Metazoa</taxon>
        <taxon>Chordata</taxon>
        <taxon>Craniata</taxon>
        <taxon>Vertebrata</taxon>
        <taxon>Euteleostomi</taxon>
        <taxon>Mammalia</taxon>
        <taxon>Eutheria</taxon>
        <taxon>Euarchontoglires</taxon>
        <taxon>Primates</taxon>
        <taxon>Haplorrhini</taxon>
        <taxon>Catarrhini</taxon>
        <taxon>Hominidae</taxon>
        <taxon>Pan</taxon>
    </lineage>
</organism>
<dbReference type="SMART" id="SM00184">
    <property type="entry name" value="RING"/>
    <property type="match status" value="1"/>
</dbReference>
<dbReference type="SUPFAM" id="SSF49899">
    <property type="entry name" value="Concanavalin A-like lectins/glucanases"/>
    <property type="match status" value="1"/>
</dbReference>